<dbReference type="InterPro" id="IPR001279">
    <property type="entry name" value="Metallo-B-lactamas"/>
</dbReference>
<dbReference type="PANTHER" id="PTHR42978">
    <property type="entry name" value="QUORUM-QUENCHING LACTONASE YTNP-RELATED-RELATED"/>
    <property type="match status" value="1"/>
</dbReference>
<reference evidence="9" key="2">
    <citation type="submission" date="2022-04" db="EMBL/GenBank/DDBJ databases">
        <authorList>
            <person name="Bromfield E.S.P."/>
            <person name="Cloutier S."/>
        </authorList>
    </citation>
    <scope>NUCLEOTIDE SEQUENCE</scope>
    <source>
        <strain evidence="9">1S5</strain>
    </source>
</reference>
<comment type="similarity">
    <text evidence="2">Belongs to the metallo-beta-lactamase superfamily.</text>
</comment>
<keyword evidence="3" id="KW-0479">Metal-binding</keyword>
<dbReference type="GO" id="GO:0046872">
    <property type="term" value="F:metal ion binding"/>
    <property type="evidence" value="ECO:0007669"/>
    <property type="project" value="UniProtKB-KW"/>
</dbReference>
<reference evidence="9" key="1">
    <citation type="journal article" date="2017" name="Syst. Appl. Microbiol.">
        <title>Soybeans inoculated with root zone soils of Canadian native legumes harbour diverse and novel Bradyrhizobium spp. that possess agricultural potential.</title>
        <authorList>
            <person name="Bromfield E.S.P."/>
            <person name="Cloutier S."/>
            <person name="Tambong J.T."/>
            <person name="Tran Thi T.V."/>
        </authorList>
    </citation>
    <scope>NUCLEOTIDE SEQUENCE</scope>
    <source>
        <strain evidence="9">1S5</strain>
    </source>
</reference>
<sequence>MADPEYELFAIRYATRDAQRSEHFIGGDPHDGPMPMDYFMWLARGGGRTFVIDTGFNAEIARQRRRTFLRCPVETLAAFDIDVADVKDVILTHLHYDHAGNFDRFPNARFHLQERELAYATGRYMQYPRLSHSFEVEDVCGIVRLNYARRVLFYDGDAEIAPGLTVHAAGGHSAGLQFVRVNTRRGPVVLASDVSHFYENMTSERPFTTAFHVGDMLVGFDKLRAAAPDADHIVPGHDPLVILATRLPPGQKLHIAGLAKQFSVSLAAVREALSRLVADGLVQASDQRGFRVSPVSLADLADVTQTRIDIEGLALRRSIERGDEAWLASVKSAWADLKAVPHRYPDDPTVHYEEWVIRHRIFHRALVNACGSPWLLGFRDVLHEQSERYRRLSIRREVGGKPRNVEAEHKAIVAAVIRRDADAAVRALSKHFGTTKEFVELAASRIAEVSRTT</sequence>
<evidence type="ECO:0000256" key="4">
    <source>
        <dbReference type="ARBA" id="ARBA00022801"/>
    </source>
</evidence>
<dbReference type="SUPFAM" id="SSF56281">
    <property type="entry name" value="Metallo-hydrolase/oxidoreductase"/>
    <property type="match status" value="1"/>
</dbReference>
<dbReference type="EMBL" id="CP096255">
    <property type="protein sequence ID" value="UPT90971.1"/>
    <property type="molecule type" value="Genomic_DNA"/>
</dbReference>
<keyword evidence="8" id="KW-0804">Transcription</keyword>
<gene>
    <name evidence="9" type="ORF">HAP41_0000019815</name>
</gene>
<dbReference type="InterPro" id="IPR011711">
    <property type="entry name" value="GntR_C"/>
</dbReference>
<dbReference type="InterPro" id="IPR036390">
    <property type="entry name" value="WH_DNA-bd_sf"/>
</dbReference>
<evidence type="ECO:0000256" key="8">
    <source>
        <dbReference type="ARBA" id="ARBA00023163"/>
    </source>
</evidence>
<dbReference type="Proteomes" id="UP000551709">
    <property type="component" value="Chromosome"/>
</dbReference>
<evidence type="ECO:0000256" key="2">
    <source>
        <dbReference type="ARBA" id="ARBA00007749"/>
    </source>
</evidence>
<dbReference type="GO" id="GO:0003700">
    <property type="term" value="F:DNA-binding transcription factor activity"/>
    <property type="evidence" value="ECO:0007669"/>
    <property type="project" value="InterPro"/>
</dbReference>
<dbReference type="Gene3D" id="1.20.120.530">
    <property type="entry name" value="GntR ligand-binding domain-like"/>
    <property type="match status" value="1"/>
</dbReference>
<dbReference type="PANTHER" id="PTHR42978:SF7">
    <property type="entry name" value="METALLO-HYDROLASE RV2300C-RELATED"/>
    <property type="match status" value="1"/>
</dbReference>
<dbReference type="PROSITE" id="PS50949">
    <property type="entry name" value="HTH_GNTR"/>
    <property type="match status" value="1"/>
</dbReference>
<dbReference type="Pfam" id="PF00392">
    <property type="entry name" value="GntR"/>
    <property type="match status" value="1"/>
</dbReference>
<dbReference type="Gene3D" id="1.10.10.10">
    <property type="entry name" value="Winged helix-like DNA-binding domain superfamily/Winged helix DNA-binding domain"/>
    <property type="match status" value="1"/>
</dbReference>
<evidence type="ECO:0000256" key="7">
    <source>
        <dbReference type="ARBA" id="ARBA00023125"/>
    </source>
</evidence>
<evidence type="ECO:0000256" key="3">
    <source>
        <dbReference type="ARBA" id="ARBA00022723"/>
    </source>
</evidence>
<dbReference type="RefSeq" id="WP_166097578.1">
    <property type="nucleotide sequence ID" value="NZ_CP096255.1"/>
</dbReference>
<dbReference type="Gene3D" id="3.60.15.10">
    <property type="entry name" value="Ribonuclease Z/Hydroxyacylglutathione hydrolase-like"/>
    <property type="match status" value="1"/>
</dbReference>
<evidence type="ECO:0000256" key="1">
    <source>
        <dbReference type="ARBA" id="ARBA00001947"/>
    </source>
</evidence>
<evidence type="ECO:0000313" key="9">
    <source>
        <dbReference type="EMBL" id="UPT90971.1"/>
    </source>
</evidence>
<evidence type="ECO:0000256" key="6">
    <source>
        <dbReference type="ARBA" id="ARBA00023015"/>
    </source>
</evidence>
<evidence type="ECO:0000313" key="10">
    <source>
        <dbReference type="Proteomes" id="UP000551709"/>
    </source>
</evidence>
<name>A0A8T5VE93_9BRAD</name>
<dbReference type="SUPFAM" id="SSF46785">
    <property type="entry name" value="Winged helix' DNA-binding domain"/>
    <property type="match status" value="1"/>
</dbReference>
<accession>A0A8T5VE93</accession>
<protein>
    <submittedName>
        <fullName evidence="9">FCD domain-containing protein</fullName>
    </submittedName>
</protein>
<dbReference type="InterPro" id="IPR008920">
    <property type="entry name" value="TF_FadR/GntR_C"/>
</dbReference>
<proteinExistence type="inferred from homology"/>
<keyword evidence="6" id="KW-0805">Transcription regulation</keyword>
<dbReference type="InterPro" id="IPR036866">
    <property type="entry name" value="RibonucZ/Hydroxyglut_hydro"/>
</dbReference>
<keyword evidence="4" id="KW-0378">Hydrolase</keyword>
<dbReference type="InterPro" id="IPR036388">
    <property type="entry name" value="WH-like_DNA-bd_sf"/>
</dbReference>
<dbReference type="InterPro" id="IPR000524">
    <property type="entry name" value="Tscrpt_reg_HTH_GntR"/>
</dbReference>
<dbReference type="GO" id="GO:0016787">
    <property type="term" value="F:hydrolase activity"/>
    <property type="evidence" value="ECO:0007669"/>
    <property type="project" value="UniProtKB-KW"/>
</dbReference>
<comment type="cofactor">
    <cofactor evidence="1">
        <name>Zn(2+)</name>
        <dbReference type="ChEBI" id="CHEBI:29105"/>
    </cofactor>
</comment>
<dbReference type="CDD" id="cd07729">
    <property type="entry name" value="AHL_lactonase_MBL-fold"/>
    <property type="match status" value="1"/>
</dbReference>
<dbReference type="SUPFAM" id="SSF48008">
    <property type="entry name" value="GntR ligand-binding domain-like"/>
    <property type="match status" value="1"/>
</dbReference>
<dbReference type="AlphaFoldDB" id="A0A8T5VE93"/>
<dbReference type="SMART" id="SM00345">
    <property type="entry name" value="HTH_GNTR"/>
    <property type="match status" value="1"/>
</dbReference>
<dbReference type="InterPro" id="IPR051013">
    <property type="entry name" value="MBL_superfamily_lactonases"/>
</dbReference>
<dbReference type="SMART" id="SM00895">
    <property type="entry name" value="FCD"/>
    <property type="match status" value="1"/>
</dbReference>
<dbReference type="GO" id="GO:0003677">
    <property type="term" value="F:DNA binding"/>
    <property type="evidence" value="ECO:0007669"/>
    <property type="project" value="UniProtKB-KW"/>
</dbReference>
<dbReference type="SMART" id="SM00849">
    <property type="entry name" value="Lactamase_B"/>
    <property type="match status" value="1"/>
</dbReference>
<keyword evidence="5" id="KW-0862">Zinc</keyword>
<organism evidence="9 10">
    <name type="scientific">Bradyrhizobium barranii subsp. apii</name>
    <dbReference type="NCBI Taxonomy" id="2819348"/>
    <lineage>
        <taxon>Bacteria</taxon>
        <taxon>Pseudomonadati</taxon>
        <taxon>Pseudomonadota</taxon>
        <taxon>Alphaproteobacteria</taxon>
        <taxon>Hyphomicrobiales</taxon>
        <taxon>Nitrobacteraceae</taxon>
        <taxon>Bradyrhizobium</taxon>
        <taxon>Bradyrhizobium barranii</taxon>
    </lineage>
</organism>
<evidence type="ECO:0000256" key="5">
    <source>
        <dbReference type="ARBA" id="ARBA00022833"/>
    </source>
</evidence>
<dbReference type="Pfam" id="PF07729">
    <property type="entry name" value="FCD"/>
    <property type="match status" value="1"/>
</dbReference>
<keyword evidence="7" id="KW-0238">DNA-binding</keyword>
<dbReference type="Pfam" id="PF00753">
    <property type="entry name" value="Lactamase_B"/>
    <property type="match status" value="1"/>
</dbReference>